<organism evidence="1 2">
    <name type="scientific">Colocasia esculenta</name>
    <name type="common">Wild taro</name>
    <name type="synonym">Arum esculentum</name>
    <dbReference type="NCBI Taxonomy" id="4460"/>
    <lineage>
        <taxon>Eukaryota</taxon>
        <taxon>Viridiplantae</taxon>
        <taxon>Streptophyta</taxon>
        <taxon>Embryophyta</taxon>
        <taxon>Tracheophyta</taxon>
        <taxon>Spermatophyta</taxon>
        <taxon>Magnoliopsida</taxon>
        <taxon>Liliopsida</taxon>
        <taxon>Araceae</taxon>
        <taxon>Aroideae</taxon>
        <taxon>Colocasieae</taxon>
        <taxon>Colocasia</taxon>
    </lineage>
</organism>
<dbReference type="EMBL" id="NMUH01001233">
    <property type="protein sequence ID" value="MQL90351.1"/>
    <property type="molecule type" value="Genomic_DNA"/>
</dbReference>
<protein>
    <submittedName>
        <fullName evidence="1">Uncharacterized protein</fullName>
    </submittedName>
</protein>
<evidence type="ECO:0000313" key="2">
    <source>
        <dbReference type="Proteomes" id="UP000652761"/>
    </source>
</evidence>
<reference evidence="1" key="1">
    <citation type="submission" date="2017-07" db="EMBL/GenBank/DDBJ databases">
        <title>Taro Niue Genome Assembly and Annotation.</title>
        <authorList>
            <person name="Atibalentja N."/>
            <person name="Keating K."/>
            <person name="Fields C.J."/>
        </authorList>
    </citation>
    <scope>NUCLEOTIDE SEQUENCE</scope>
    <source>
        <strain evidence="1">Niue_2</strain>
        <tissue evidence="1">Leaf</tissue>
    </source>
</reference>
<comment type="caution">
    <text evidence="1">The sequence shown here is derived from an EMBL/GenBank/DDBJ whole genome shotgun (WGS) entry which is preliminary data.</text>
</comment>
<proteinExistence type="predicted"/>
<dbReference type="AlphaFoldDB" id="A0A843V2L9"/>
<accession>A0A843V2L9</accession>
<gene>
    <name evidence="1" type="ORF">Taro_022942</name>
</gene>
<name>A0A843V2L9_COLES</name>
<dbReference type="Proteomes" id="UP000652761">
    <property type="component" value="Unassembled WGS sequence"/>
</dbReference>
<evidence type="ECO:0000313" key="1">
    <source>
        <dbReference type="EMBL" id="MQL90351.1"/>
    </source>
</evidence>
<keyword evidence="2" id="KW-1185">Reference proteome</keyword>
<sequence>MGQKKPGRLQALQEVETTEEGGVVEGNVVVNLGNCADREKHSPPYPVVLVHLQVQTFLKPMILAATSKTPPFHSPTCIPSMTLPAMDTL</sequence>